<evidence type="ECO:0000313" key="4">
    <source>
        <dbReference type="Proteomes" id="UP001067235"/>
    </source>
</evidence>
<keyword evidence="2" id="KW-0812">Transmembrane</keyword>
<reference evidence="3" key="1">
    <citation type="submission" date="2022-12" db="EMBL/GenBank/DDBJ databases">
        <authorList>
            <person name="Krivoruchko A.V."/>
            <person name="Elkin A."/>
        </authorList>
    </citation>
    <scope>NUCLEOTIDE SEQUENCE</scope>
    <source>
        <strain evidence="3">IEGM 1388</strain>
    </source>
</reference>
<evidence type="ECO:0000256" key="1">
    <source>
        <dbReference type="SAM" id="MobiDB-lite"/>
    </source>
</evidence>
<accession>A0ABT4MUE1</accession>
<keyword evidence="4" id="KW-1185">Reference proteome</keyword>
<name>A0ABT4MUE1_GORRU</name>
<evidence type="ECO:0000313" key="3">
    <source>
        <dbReference type="EMBL" id="MCZ4550618.1"/>
    </source>
</evidence>
<proteinExistence type="predicted"/>
<keyword evidence="2" id="KW-1133">Transmembrane helix</keyword>
<evidence type="ECO:0000256" key="2">
    <source>
        <dbReference type="SAM" id="Phobius"/>
    </source>
</evidence>
<gene>
    <name evidence="3" type="ORF">O4213_11555</name>
</gene>
<organism evidence="3 4">
    <name type="scientific">Gordonia rubripertincta</name>
    <name type="common">Rhodococcus corallinus</name>
    <dbReference type="NCBI Taxonomy" id="36822"/>
    <lineage>
        <taxon>Bacteria</taxon>
        <taxon>Bacillati</taxon>
        <taxon>Actinomycetota</taxon>
        <taxon>Actinomycetes</taxon>
        <taxon>Mycobacteriales</taxon>
        <taxon>Gordoniaceae</taxon>
        <taxon>Gordonia</taxon>
    </lineage>
</organism>
<dbReference type="Proteomes" id="UP001067235">
    <property type="component" value="Unassembled WGS sequence"/>
</dbReference>
<dbReference type="RefSeq" id="WP_301571199.1">
    <property type="nucleotide sequence ID" value="NZ_JAPWIE010000003.1"/>
</dbReference>
<dbReference type="EMBL" id="JAPWIE010000003">
    <property type="protein sequence ID" value="MCZ4550618.1"/>
    <property type="molecule type" value="Genomic_DNA"/>
</dbReference>
<feature type="transmembrane region" description="Helical" evidence="2">
    <location>
        <begin position="160"/>
        <end position="180"/>
    </location>
</feature>
<keyword evidence="2" id="KW-0472">Membrane</keyword>
<sequence>MADTAVAQRSVPHDLEVRPPAPPADRGDLHVEARVYSQIARQAALEVPGVVAHSVTFGSLTGRNLPRALADSDSRHPAIAVEIAIGWPSSAAEVSAGVQHHVAEVLTRLTGRRPSRVDVDVAAVSQSELLLTEEVAEIATAQQDSPDAVLTQHDRIPRSYPAAGLLAAVIGLLMVLSAVVSGREYAVAQGHYDSEPWLADAAGWLSSTAWQTWMVAAAIGAMVVGVWLLYNAIRPRERTHRAITAAPGVWTRDTDIARRLSAIALDDDTTVSAGTTVVRGRAKVTVLGQPGSDGGALQKQLEDAVSWLDSPPKVVLDHSAPPLSPGIEEGPST</sequence>
<feature type="region of interest" description="Disordered" evidence="1">
    <location>
        <begin position="1"/>
        <end position="27"/>
    </location>
</feature>
<comment type="caution">
    <text evidence="3">The sequence shown here is derived from an EMBL/GenBank/DDBJ whole genome shotgun (WGS) entry which is preliminary data.</text>
</comment>
<feature type="transmembrane region" description="Helical" evidence="2">
    <location>
        <begin position="213"/>
        <end position="233"/>
    </location>
</feature>
<protein>
    <submittedName>
        <fullName evidence="3">Asp23/Gls24 family envelope stress response protein</fullName>
    </submittedName>
</protein>